<reference evidence="1" key="1">
    <citation type="journal article" date="2023" name="J. Hazard. Mater.">
        <title>Anaerobic biodegradation of pyrene and benzo[a]pyrene by a new sulfate-reducing Desulforamulus aquiferis strain DSA.</title>
        <authorList>
            <person name="Zhang Z."/>
            <person name="Sun J."/>
            <person name="Gong X."/>
            <person name="Wang C."/>
            <person name="Wang H."/>
        </authorList>
    </citation>
    <scope>NUCLEOTIDE SEQUENCE</scope>
    <source>
        <strain evidence="1">DSA</strain>
    </source>
</reference>
<gene>
    <name evidence="1" type="ORF">P6N53_07965</name>
</gene>
<protein>
    <submittedName>
        <fullName evidence="1">Uncharacterized protein</fullName>
    </submittedName>
</protein>
<dbReference type="Proteomes" id="UP001172911">
    <property type="component" value="Unassembled WGS sequence"/>
</dbReference>
<reference evidence="1" key="2">
    <citation type="submission" date="2023-03" db="EMBL/GenBank/DDBJ databases">
        <authorList>
            <person name="Zhang Z."/>
        </authorList>
    </citation>
    <scope>NUCLEOTIDE SEQUENCE</scope>
    <source>
        <strain evidence="1">DSA</strain>
    </source>
</reference>
<comment type="caution">
    <text evidence="1">The sequence shown here is derived from an EMBL/GenBank/DDBJ whole genome shotgun (WGS) entry which is preliminary data.</text>
</comment>
<organism evidence="1 2">
    <name type="scientific">Desulforamulus aquiferis</name>
    <dbReference type="NCBI Taxonomy" id="1397668"/>
    <lineage>
        <taxon>Bacteria</taxon>
        <taxon>Bacillati</taxon>
        <taxon>Bacillota</taxon>
        <taxon>Clostridia</taxon>
        <taxon>Eubacteriales</taxon>
        <taxon>Peptococcaceae</taxon>
        <taxon>Desulforamulus</taxon>
    </lineage>
</organism>
<evidence type="ECO:0000313" key="2">
    <source>
        <dbReference type="Proteomes" id="UP001172911"/>
    </source>
</evidence>
<dbReference type="EMBL" id="JARPTC010000011">
    <property type="protein sequence ID" value="MDO7787151.1"/>
    <property type="molecule type" value="Genomic_DNA"/>
</dbReference>
<dbReference type="AlphaFoldDB" id="A0AAW7ZCU1"/>
<name>A0AAW7ZCU1_9FIRM</name>
<proteinExistence type="predicted"/>
<evidence type="ECO:0000313" key="1">
    <source>
        <dbReference type="EMBL" id="MDO7787151.1"/>
    </source>
</evidence>
<accession>A0AAW7ZCU1</accession>
<keyword evidence="2" id="KW-1185">Reference proteome</keyword>
<sequence length="72" mass="7781">MSYASKISEGVEGAINSVVFKGDGEKDRLFQLHSAKLLNNGIFFLVVAIPESSINPNAIRQCEIVISSLSNI</sequence>